<dbReference type="PANTHER" id="PTHR10963">
    <property type="entry name" value="GLYCOSYL HYDROLASE-RELATED"/>
    <property type="match status" value="1"/>
</dbReference>
<feature type="domain" description="GH16" evidence="3">
    <location>
        <begin position="31"/>
        <end position="294"/>
    </location>
</feature>
<dbReference type="InterPro" id="IPR000757">
    <property type="entry name" value="Beta-glucanase-like"/>
</dbReference>
<keyword evidence="2" id="KW-0732">Signal</keyword>
<protein>
    <submittedName>
        <fullName evidence="4">Glycoside hydrolase family 16 protein</fullName>
    </submittedName>
</protein>
<dbReference type="InterPro" id="IPR050546">
    <property type="entry name" value="Glycosyl_Hydrlase_16"/>
</dbReference>
<comment type="similarity">
    <text evidence="1">Belongs to the glycosyl hydrolase 16 family.</text>
</comment>
<dbReference type="InterPro" id="IPR013320">
    <property type="entry name" value="ConA-like_dom_sf"/>
</dbReference>
<dbReference type="EMBL" id="BAABIS010000001">
    <property type="protein sequence ID" value="GAA4878256.1"/>
    <property type="molecule type" value="Genomic_DNA"/>
</dbReference>
<dbReference type="GO" id="GO:0016787">
    <property type="term" value="F:hydrolase activity"/>
    <property type="evidence" value="ECO:0007669"/>
    <property type="project" value="UniProtKB-KW"/>
</dbReference>
<dbReference type="PANTHER" id="PTHR10963:SF55">
    <property type="entry name" value="GLYCOSIDE HYDROLASE FAMILY 16 PROTEIN"/>
    <property type="match status" value="1"/>
</dbReference>
<evidence type="ECO:0000313" key="4">
    <source>
        <dbReference type="EMBL" id="GAA4878256.1"/>
    </source>
</evidence>
<keyword evidence="4" id="KW-0378">Hydrolase</keyword>
<gene>
    <name evidence="4" type="ORF">GCM10023235_67940</name>
</gene>
<name>A0ABP9EIU1_9ACTN</name>
<dbReference type="Proteomes" id="UP001501752">
    <property type="component" value="Unassembled WGS sequence"/>
</dbReference>
<comment type="caution">
    <text evidence="4">The sequence shown here is derived from an EMBL/GenBank/DDBJ whole genome shotgun (WGS) entry which is preliminary data.</text>
</comment>
<evidence type="ECO:0000259" key="3">
    <source>
        <dbReference type="PROSITE" id="PS51762"/>
    </source>
</evidence>
<dbReference type="PROSITE" id="PS51318">
    <property type="entry name" value="TAT"/>
    <property type="match status" value="1"/>
</dbReference>
<dbReference type="PROSITE" id="PS51762">
    <property type="entry name" value="GH16_2"/>
    <property type="match status" value="1"/>
</dbReference>
<organism evidence="4 5">
    <name type="scientific">Kitasatospora terrestris</name>
    <dbReference type="NCBI Taxonomy" id="258051"/>
    <lineage>
        <taxon>Bacteria</taxon>
        <taxon>Bacillati</taxon>
        <taxon>Actinomycetota</taxon>
        <taxon>Actinomycetes</taxon>
        <taxon>Kitasatosporales</taxon>
        <taxon>Streptomycetaceae</taxon>
        <taxon>Kitasatospora</taxon>
    </lineage>
</organism>
<reference evidence="5" key="1">
    <citation type="journal article" date="2019" name="Int. J. Syst. Evol. Microbiol.">
        <title>The Global Catalogue of Microorganisms (GCM) 10K type strain sequencing project: providing services to taxonomists for standard genome sequencing and annotation.</title>
        <authorList>
            <consortium name="The Broad Institute Genomics Platform"/>
            <consortium name="The Broad Institute Genome Sequencing Center for Infectious Disease"/>
            <person name="Wu L."/>
            <person name="Ma J."/>
        </authorList>
    </citation>
    <scope>NUCLEOTIDE SEQUENCE [LARGE SCALE GENOMIC DNA]</scope>
    <source>
        <strain evidence="5">JCM 13006</strain>
    </source>
</reference>
<evidence type="ECO:0000256" key="1">
    <source>
        <dbReference type="ARBA" id="ARBA00006865"/>
    </source>
</evidence>
<dbReference type="CDD" id="cd23451">
    <property type="entry name" value="beta-trefoil_Ricin_laminarinase"/>
    <property type="match status" value="1"/>
</dbReference>
<dbReference type="SUPFAM" id="SSF50370">
    <property type="entry name" value="Ricin B-like lectins"/>
    <property type="match status" value="1"/>
</dbReference>
<feature type="signal peptide" evidence="2">
    <location>
        <begin position="1"/>
        <end position="33"/>
    </location>
</feature>
<feature type="chain" id="PRO_5045160078" evidence="2">
    <location>
        <begin position="34"/>
        <end position="424"/>
    </location>
</feature>
<dbReference type="PROSITE" id="PS50231">
    <property type="entry name" value="RICIN_B_LECTIN"/>
    <property type="match status" value="1"/>
</dbReference>
<evidence type="ECO:0000256" key="2">
    <source>
        <dbReference type="SAM" id="SignalP"/>
    </source>
</evidence>
<dbReference type="InterPro" id="IPR006311">
    <property type="entry name" value="TAT_signal"/>
</dbReference>
<keyword evidence="5" id="KW-1185">Reference proteome</keyword>
<dbReference type="CDD" id="cd08023">
    <property type="entry name" value="GH16_laminarinase_like"/>
    <property type="match status" value="1"/>
</dbReference>
<dbReference type="SUPFAM" id="SSF49899">
    <property type="entry name" value="Concanavalin A-like lectins/glucanases"/>
    <property type="match status" value="1"/>
</dbReference>
<evidence type="ECO:0000313" key="5">
    <source>
        <dbReference type="Proteomes" id="UP001501752"/>
    </source>
</evidence>
<dbReference type="Gene3D" id="2.60.120.200">
    <property type="match status" value="1"/>
</dbReference>
<dbReference type="SMART" id="SM00458">
    <property type="entry name" value="RICIN"/>
    <property type="match status" value="1"/>
</dbReference>
<accession>A0ABP9EIU1</accession>
<dbReference type="Pfam" id="PF00722">
    <property type="entry name" value="Glyco_hydro_16"/>
    <property type="match status" value="1"/>
</dbReference>
<sequence length="424" mass="43942">MATPTRRRLFGGLLPALGAGLLAAALITSPTTATGAATPASVAPVAASTWNDDFDGPAGAAADPSKWTMETGGSGNGNHELQYYTPGAQNAALDGQGHLVITAKRSSGGLSCWYGTCQYTSARLNTAQTFSQAYGHFESRIKIPRGQGIWPAFWMLGNDLGSVGWPNSGEIDIMENIGREPGTVHGTIHGPGYSGAGGIGAPYSLPAGQSFADAFHTFAVDWSPTAIKWSVDGNVYQTRTPADLGGNRWVFDHPFFVILNLAVGGDWPGSPDGSSTYPQTMVVDYVHTTTWGGSTGGSYTGRITGPGGMCMDVAGGSSADSTPIQLHNCTGSAAQQWTVGTDGTVRALGKCLDVAAASHNDGAVIQLYTCNGTSAQQWNHRSGNDFLNPGSGKCLDSPNGSSADGTRLQLWTCNGTAAQKWILG</sequence>
<dbReference type="Gene3D" id="2.80.10.50">
    <property type="match status" value="2"/>
</dbReference>
<dbReference type="Pfam" id="PF00652">
    <property type="entry name" value="Ricin_B_lectin"/>
    <property type="match status" value="1"/>
</dbReference>
<dbReference type="InterPro" id="IPR000772">
    <property type="entry name" value="Ricin_B_lectin"/>
</dbReference>
<dbReference type="InterPro" id="IPR035992">
    <property type="entry name" value="Ricin_B-like_lectins"/>
</dbReference>
<dbReference type="RefSeq" id="WP_345700732.1">
    <property type="nucleotide sequence ID" value="NZ_BAABIS010000001.1"/>
</dbReference>
<proteinExistence type="inferred from homology"/>